<accession>A0A9P7Q2G0</accession>
<evidence type="ECO:0000313" key="2">
    <source>
        <dbReference type="EMBL" id="KAG6113643.1"/>
    </source>
</evidence>
<keyword evidence="3" id="KW-1185">Reference proteome</keyword>
<protein>
    <submittedName>
        <fullName evidence="2">Uncharacterized protein</fullName>
    </submittedName>
</protein>
<proteinExistence type="predicted"/>
<feature type="region of interest" description="Disordered" evidence="1">
    <location>
        <begin position="41"/>
        <end position="87"/>
    </location>
</feature>
<feature type="compositionally biased region" description="Basic and acidic residues" evidence="1">
    <location>
        <begin position="45"/>
        <end position="73"/>
    </location>
</feature>
<reference evidence="2 3" key="1">
    <citation type="journal article" date="2020" name="bioRxiv">
        <title>Whole genome comparisons of ergot fungi reveals the divergence and evolution of species within the genus Claviceps are the result of varying mechanisms driving genome evolution and host range expansion.</title>
        <authorList>
            <person name="Wyka S.A."/>
            <person name="Mondo S.J."/>
            <person name="Liu M."/>
            <person name="Dettman J."/>
            <person name="Nalam V."/>
            <person name="Broders K.D."/>
        </authorList>
    </citation>
    <scope>NUCLEOTIDE SEQUENCE [LARGE SCALE GENOMIC DNA]</scope>
    <source>
        <strain evidence="2 3">LM576</strain>
    </source>
</reference>
<dbReference type="EMBL" id="SRQM01000288">
    <property type="protein sequence ID" value="KAG6113643.1"/>
    <property type="molecule type" value="Genomic_DNA"/>
</dbReference>
<gene>
    <name evidence="2" type="ORF">E4U13_003687</name>
</gene>
<sequence length="87" mass="10101">MRTRSQDEQHQRIGEVLEKLHGYQHEECECSPNAIVQYRIKPVMRSKERRSSSNNERKPSGQLDSLHDRDGHHRGGPALSKEDPLRS</sequence>
<dbReference type="Proteomes" id="UP000732380">
    <property type="component" value="Unassembled WGS sequence"/>
</dbReference>
<evidence type="ECO:0000256" key="1">
    <source>
        <dbReference type="SAM" id="MobiDB-lite"/>
    </source>
</evidence>
<evidence type="ECO:0000313" key="3">
    <source>
        <dbReference type="Proteomes" id="UP000732380"/>
    </source>
</evidence>
<name>A0A9P7Q2G0_9HYPO</name>
<organism evidence="2 3">
    <name type="scientific">Claviceps humidiphila</name>
    <dbReference type="NCBI Taxonomy" id="1294629"/>
    <lineage>
        <taxon>Eukaryota</taxon>
        <taxon>Fungi</taxon>
        <taxon>Dikarya</taxon>
        <taxon>Ascomycota</taxon>
        <taxon>Pezizomycotina</taxon>
        <taxon>Sordariomycetes</taxon>
        <taxon>Hypocreomycetidae</taxon>
        <taxon>Hypocreales</taxon>
        <taxon>Clavicipitaceae</taxon>
        <taxon>Claviceps</taxon>
    </lineage>
</organism>
<dbReference type="AlphaFoldDB" id="A0A9P7Q2G0"/>
<comment type="caution">
    <text evidence="2">The sequence shown here is derived from an EMBL/GenBank/DDBJ whole genome shotgun (WGS) entry which is preliminary data.</text>
</comment>